<evidence type="ECO:0000256" key="4">
    <source>
        <dbReference type="ARBA" id="ARBA00012458"/>
    </source>
</evidence>
<dbReference type="GO" id="GO:0005829">
    <property type="term" value="C:cytosol"/>
    <property type="evidence" value="ECO:0007669"/>
    <property type="project" value="TreeGrafter"/>
</dbReference>
<dbReference type="PROSITE" id="PS50972">
    <property type="entry name" value="PTERIN_BINDING"/>
    <property type="match status" value="1"/>
</dbReference>
<accession>A0A8T4IH25</accession>
<dbReference type="InterPro" id="IPR011005">
    <property type="entry name" value="Dihydropteroate_synth-like_sf"/>
</dbReference>
<dbReference type="GO" id="GO:0046654">
    <property type="term" value="P:tetrahydrofolate biosynthetic process"/>
    <property type="evidence" value="ECO:0007669"/>
    <property type="project" value="TreeGrafter"/>
</dbReference>
<protein>
    <recommendedName>
        <fullName evidence="4">dihydropteroate synthase</fullName>
        <ecNumber evidence="4">2.5.1.15</ecNumber>
    </recommendedName>
</protein>
<keyword evidence="8" id="KW-0289">Folate biosynthesis</keyword>
<comment type="cofactor">
    <cofactor evidence="2">
        <name>Mg(2+)</name>
        <dbReference type="ChEBI" id="CHEBI:18420"/>
    </cofactor>
</comment>
<evidence type="ECO:0000256" key="3">
    <source>
        <dbReference type="ARBA" id="ARBA00004763"/>
    </source>
</evidence>
<dbReference type="GO" id="GO:0046656">
    <property type="term" value="P:folic acid biosynthetic process"/>
    <property type="evidence" value="ECO:0007669"/>
    <property type="project" value="UniProtKB-KW"/>
</dbReference>
<dbReference type="InterPro" id="IPR045031">
    <property type="entry name" value="DHP_synth-like"/>
</dbReference>
<dbReference type="EC" id="2.5.1.15" evidence="4"/>
<dbReference type="GO" id="GO:0046872">
    <property type="term" value="F:metal ion binding"/>
    <property type="evidence" value="ECO:0007669"/>
    <property type="project" value="UniProtKB-KW"/>
</dbReference>
<evidence type="ECO:0000256" key="1">
    <source>
        <dbReference type="ARBA" id="ARBA00000012"/>
    </source>
</evidence>
<organism evidence="10 11">
    <name type="scientific">Stakelama marina</name>
    <dbReference type="NCBI Taxonomy" id="2826939"/>
    <lineage>
        <taxon>Bacteria</taxon>
        <taxon>Pseudomonadati</taxon>
        <taxon>Pseudomonadota</taxon>
        <taxon>Alphaproteobacteria</taxon>
        <taxon>Sphingomonadales</taxon>
        <taxon>Sphingomonadaceae</taxon>
        <taxon>Stakelama</taxon>
    </lineage>
</organism>
<keyword evidence="11" id="KW-1185">Reference proteome</keyword>
<dbReference type="Proteomes" id="UP000676996">
    <property type="component" value="Unassembled WGS sequence"/>
</dbReference>
<sequence length="380" mass="39664">MTEENVSDFASIPAHADLYLRPVQFVDSPIGLDGQVARLAGGLVWFAAYELIAVTGGRRVVQQPVPVAGFEALLDSVSAAQRERLSLLAELISAARAPIIAGERVLRLDQPLVMGILNMTPDSFSDGGANMGDPDAAAQAGFDMGTAGAAMVDVGGESTRPGAKTVWEGDEVERTRPVIERLARSGTPVSIDTRKAAVMEAALSAGAHIVNDVAALLWDDRALEVVAKAGCPVVLMHSPEPTKGPHGGSGYGDVLTETFDWLEARIEAVVAGGVERAKIIVDPGIGFGKAMQDNLALLNGLSLFHGLGCPVLLGASRKRMIGALSNEAPVGERLGGSIALALKGAEQGVQLLRVHDVPETVQALRVWRGMKDAALVGRPG</sequence>
<evidence type="ECO:0000256" key="7">
    <source>
        <dbReference type="ARBA" id="ARBA00022842"/>
    </source>
</evidence>
<name>A0A8T4IH25_9SPHN</name>
<dbReference type="PANTHER" id="PTHR20941:SF1">
    <property type="entry name" value="FOLIC ACID SYNTHESIS PROTEIN FOL1"/>
    <property type="match status" value="1"/>
</dbReference>
<comment type="catalytic activity">
    <reaction evidence="1">
        <text>(7,8-dihydropterin-6-yl)methyl diphosphate + 4-aminobenzoate = 7,8-dihydropteroate + diphosphate</text>
        <dbReference type="Rhea" id="RHEA:19949"/>
        <dbReference type="ChEBI" id="CHEBI:17836"/>
        <dbReference type="ChEBI" id="CHEBI:17839"/>
        <dbReference type="ChEBI" id="CHEBI:33019"/>
        <dbReference type="ChEBI" id="CHEBI:72950"/>
        <dbReference type="EC" id="2.5.1.15"/>
    </reaction>
</comment>
<gene>
    <name evidence="10" type="primary">folP</name>
    <name evidence="10" type="ORF">J7S20_15235</name>
</gene>
<dbReference type="AlphaFoldDB" id="A0A8T4IH25"/>
<keyword evidence="5 10" id="KW-0808">Transferase</keyword>
<dbReference type="Pfam" id="PF00809">
    <property type="entry name" value="Pterin_bind"/>
    <property type="match status" value="1"/>
</dbReference>
<proteinExistence type="predicted"/>
<dbReference type="EMBL" id="JAGRQC010000005">
    <property type="protein sequence ID" value="MBR0553860.1"/>
    <property type="molecule type" value="Genomic_DNA"/>
</dbReference>
<dbReference type="PANTHER" id="PTHR20941">
    <property type="entry name" value="FOLATE SYNTHESIS PROTEINS"/>
    <property type="match status" value="1"/>
</dbReference>
<dbReference type="InterPro" id="IPR000489">
    <property type="entry name" value="Pterin-binding_dom"/>
</dbReference>
<comment type="caution">
    <text evidence="10">The sequence shown here is derived from an EMBL/GenBank/DDBJ whole genome shotgun (WGS) entry which is preliminary data.</text>
</comment>
<evidence type="ECO:0000256" key="8">
    <source>
        <dbReference type="ARBA" id="ARBA00022909"/>
    </source>
</evidence>
<evidence type="ECO:0000256" key="5">
    <source>
        <dbReference type="ARBA" id="ARBA00022679"/>
    </source>
</evidence>
<dbReference type="PROSITE" id="PS00793">
    <property type="entry name" value="DHPS_2"/>
    <property type="match status" value="1"/>
</dbReference>
<evidence type="ECO:0000256" key="2">
    <source>
        <dbReference type="ARBA" id="ARBA00001946"/>
    </source>
</evidence>
<keyword evidence="6" id="KW-0479">Metal-binding</keyword>
<dbReference type="PROSITE" id="PS00792">
    <property type="entry name" value="DHPS_1"/>
    <property type="match status" value="1"/>
</dbReference>
<keyword evidence="7" id="KW-0460">Magnesium</keyword>
<evidence type="ECO:0000259" key="9">
    <source>
        <dbReference type="PROSITE" id="PS50972"/>
    </source>
</evidence>
<dbReference type="CDD" id="cd00739">
    <property type="entry name" value="DHPS"/>
    <property type="match status" value="1"/>
</dbReference>
<dbReference type="SUPFAM" id="SSF51717">
    <property type="entry name" value="Dihydropteroate synthetase-like"/>
    <property type="match status" value="1"/>
</dbReference>
<dbReference type="GO" id="GO:0004156">
    <property type="term" value="F:dihydropteroate synthase activity"/>
    <property type="evidence" value="ECO:0007669"/>
    <property type="project" value="UniProtKB-EC"/>
</dbReference>
<evidence type="ECO:0000313" key="10">
    <source>
        <dbReference type="EMBL" id="MBR0553860.1"/>
    </source>
</evidence>
<dbReference type="InterPro" id="IPR006390">
    <property type="entry name" value="DHP_synth_dom"/>
</dbReference>
<evidence type="ECO:0000313" key="11">
    <source>
        <dbReference type="Proteomes" id="UP000676996"/>
    </source>
</evidence>
<dbReference type="NCBIfam" id="TIGR01496">
    <property type="entry name" value="DHPS"/>
    <property type="match status" value="1"/>
</dbReference>
<reference evidence="10" key="1">
    <citation type="submission" date="2021-04" db="EMBL/GenBank/DDBJ databases">
        <title>Ouciella asimina sp. nov., isolated from the surface seawater in the hydrothermal field of Okinawa Trough.</title>
        <authorList>
            <person name="Shuang W."/>
        </authorList>
    </citation>
    <scope>NUCLEOTIDE SEQUENCE</scope>
    <source>
        <strain evidence="10">LXI357</strain>
    </source>
</reference>
<comment type="pathway">
    <text evidence="3">Cofactor biosynthesis; tetrahydrofolate biosynthesis; 7,8-dihydrofolate from 2-amino-4-hydroxy-6-hydroxymethyl-7,8-dihydropteridine diphosphate and 4-aminobenzoate: step 1/2.</text>
</comment>
<evidence type="ECO:0000256" key="6">
    <source>
        <dbReference type="ARBA" id="ARBA00022723"/>
    </source>
</evidence>
<dbReference type="Gene3D" id="3.20.20.20">
    <property type="entry name" value="Dihydropteroate synthase-like"/>
    <property type="match status" value="1"/>
</dbReference>
<feature type="domain" description="Pterin-binding" evidence="9">
    <location>
        <begin position="111"/>
        <end position="365"/>
    </location>
</feature>